<evidence type="ECO:0000313" key="3">
    <source>
        <dbReference type="EMBL" id="QED37710.1"/>
    </source>
</evidence>
<dbReference type="Proteomes" id="UP000321954">
    <property type="component" value="Chromosome"/>
</dbReference>
<feature type="domain" description="TonB C-terminal" evidence="2">
    <location>
        <begin position="176"/>
        <end position="235"/>
    </location>
</feature>
<dbReference type="InterPro" id="IPR037682">
    <property type="entry name" value="TonB_C"/>
</dbReference>
<organism evidence="3 4">
    <name type="scientific">Antarcticibacterium arcticum</name>
    <dbReference type="NCBI Taxonomy" id="2585771"/>
    <lineage>
        <taxon>Bacteria</taxon>
        <taxon>Pseudomonadati</taxon>
        <taxon>Bacteroidota</taxon>
        <taxon>Flavobacteriia</taxon>
        <taxon>Flavobacteriales</taxon>
        <taxon>Flavobacteriaceae</taxon>
        <taxon>Antarcticibacterium</taxon>
    </lineage>
</organism>
<keyword evidence="1" id="KW-1133">Transmembrane helix</keyword>
<dbReference type="GO" id="GO:0055085">
    <property type="term" value="P:transmembrane transport"/>
    <property type="evidence" value="ECO:0007669"/>
    <property type="project" value="InterPro"/>
</dbReference>
<dbReference type="EMBL" id="CP042476">
    <property type="protein sequence ID" value="QED37710.1"/>
    <property type="molecule type" value="Genomic_DNA"/>
</dbReference>
<dbReference type="KEGG" id="anp:FK178_08235"/>
<name>A0A5B8YID5_9FLAO</name>
<dbReference type="RefSeq" id="WP_146833379.1">
    <property type="nucleotide sequence ID" value="NZ_CP042476.1"/>
</dbReference>
<evidence type="ECO:0000256" key="1">
    <source>
        <dbReference type="SAM" id="Phobius"/>
    </source>
</evidence>
<dbReference type="SUPFAM" id="SSF74653">
    <property type="entry name" value="TolA/TonB C-terminal domain"/>
    <property type="match status" value="1"/>
</dbReference>
<accession>A0A5B8YID5</accession>
<dbReference type="Pfam" id="PF03544">
    <property type="entry name" value="TonB_C"/>
    <property type="match status" value="1"/>
</dbReference>
<dbReference type="AlphaFoldDB" id="A0A5B8YID5"/>
<gene>
    <name evidence="3" type="ORF">FK178_08235</name>
</gene>
<evidence type="ECO:0000259" key="2">
    <source>
        <dbReference type="Pfam" id="PF03544"/>
    </source>
</evidence>
<keyword evidence="4" id="KW-1185">Reference proteome</keyword>
<keyword evidence="1" id="KW-0472">Membrane</keyword>
<keyword evidence="1" id="KW-0812">Transmembrane</keyword>
<dbReference type="Gene3D" id="3.30.1150.10">
    <property type="match status" value="1"/>
</dbReference>
<evidence type="ECO:0000313" key="4">
    <source>
        <dbReference type="Proteomes" id="UP000321954"/>
    </source>
</evidence>
<dbReference type="OrthoDB" id="1522859at2"/>
<sequence>MEVKKNYKADLSKRSLLFLQLGLIVVLFFIYMGIEWKTYAARDNFREQISMEEPEEEIIPITEFKTTPPPKLPAPPEVIEVVPDDPDVIEDPIQSTESSQEDIIDIDKIEEAPADDPIEPVPFFLIENVPVYPGCEGLANNEERKQCMSEKITDFVNKKFNHDLGNQLGLTGINRIHVLFQIDANGNIVGVQSRAPHPKLEQEAARIIKSLPKMKPGMQRGKAVPVSYNLPIAFKVQE</sequence>
<proteinExistence type="predicted"/>
<protein>
    <submittedName>
        <fullName evidence="3">Energy transducer TonB</fullName>
    </submittedName>
</protein>
<reference evidence="3 4" key="1">
    <citation type="submission" date="2019-08" db="EMBL/GenBank/DDBJ databases">
        <title>Antarcticibacterium arcticum sp. nov., a bacterium isolated from marine sediment of the Canadian Beaufort Sea.</title>
        <authorList>
            <person name="Lee Y.M."/>
            <person name="Baek K."/>
            <person name="Lee D.-H."/>
            <person name="Shin S.C."/>
            <person name="Jin Y.K."/>
            <person name="Park Y."/>
        </authorList>
    </citation>
    <scope>NUCLEOTIDE SEQUENCE [LARGE SCALE GENOMIC DNA]</scope>
    <source>
        <strain evidence="3 4">PAMC 28998</strain>
    </source>
</reference>
<feature type="transmembrane region" description="Helical" evidence="1">
    <location>
        <begin position="16"/>
        <end position="34"/>
    </location>
</feature>